<organism evidence="1 2">
    <name type="scientific">Egicoccus halophilus</name>
    <dbReference type="NCBI Taxonomy" id="1670830"/>
    <lineage>
        <taxon>Bacteria</taxon>
        <taxon>Bacillati</taxon>
        <taxon>Actinomycetota</taxon>
        <taxon>Nitriliruptoria</taxon>
        <taxon>Egicoccales</taxon>
        <taxon>Egicoccaceae</taxon>
        <taxon>Egicoccus</taxon>
    </lineage>
</organism>
<sequence length="64" mass="6728">MCGCATTGELRARLDALEASYPDTLAKLQALDDDGLRADLARLDAETMAPPASMAPPHLDDLAT</sequence>
<name>A0A8J3A729_9ACTN</name>
<reference evidence="1" key="2">
    <citation type="submission" date="2020-09" db="EMBL/GenBank/DDBJ databases">
        <authorList>
            <person name="Sun Q."/>
            <person name="Zhou Y."/>
        </authorList>
    </citation>
    <scope>NUCLEOTIDE SEQUENCE</scope>
    <source>
        <strain evidence="1">CGMCC 1.14988</strain>
    </source>
</reference>
<dbReference type="Proteomes" id="UP000650511">
    <property type="component" value="Unassembled WGS sequence"/>
</dbReference>
<keyword evidence="2" id="KW-1185">Reference proteome</keyword>
<dbReference type="AlphaFoldDB" id="A0A8J3A729"/>
<dbReference type="EMBL" id="BMHA01000001">
    <property type="protein sequence ID" value="GGI02807.1"/>
    <property type="molecule type" value="Genomic_DNA"/>
</dbReference>
<reference evidence="1" key="1">
    <citation type="journal article" date="2014" name="Int. J. Syst. Evol. Microbiol.">
        <title>Complete genome sequence of Corynebacterium casei LMG S-19264T (=DSM 44701T), isolated from a smear-ripened cheese.</title>
        <authorList>
            <consortium name="US DOE Joint Genome Institute (JGI-PGF)"/>
            <person name="Walter F."/>
            <person name="Albersmeier A."/>
            <person name="Kalinowski J."/>
            <person name="Ruckert C."/>
        </authorList>
    </citation>
    <scope>NUCLEOTIDE SEQUENCE</scope>
    <source>
        <strain evidence="1">CGMCC 1.14988</strain>
    </source>
</reference>
<proteinExistence type="predicted"/>
<evidence type="ECO:0000313" key="2">
    <source>
        <dbReference type="Proteomes" id="UP000650511"/>
    </source>
</evidence>
<comment type="caution">
    <text evidence="1">The sequence shown here is derived from an EMBL/GenBank/DDBJ whole genome shotgun (WGS) entry which is preliminary data.</text>
</comment>
<accession>A0A8J3A729</accession>
<evidence type="ECO:0000313" key="1">
    <source>
        <dbReference type="EMBL" id="GGI02807.1"/>
    </source>
</evidence>
<dbReference type="RefSeq" id="WP_130648207.1">
    <property type="nucleotide sequence ID" value="NZ_BMHA01000001.1"/>
</dbReference>
<protein>
    <submittedName>
        <fullName evidence="1">Uncharacterized protein</fullName>
    </submittedName>
</protein>
<gene>
    <name evidence="1" type="ORF">GCM10011354_01610</name>
</gene>